<evidence type="ECO:0000313" key="10">
    <source>
        <dbReference type="EMBL" id="KAL1840101.1"/>
    </source>
</evidence>
<evidence type="ECO:0000313" key="11">
    <source>
        <dbReference type="Proteomes" id="UP001583172"/>
    </source>
</evidence>
<keyword evidence="7" id="KW-0472">Membrane</keyword>
<dbReference type="Proteomes" id="UP001583172">
    <property type="component" value="Unassembled WGS sequence"/>
</dbReference>
<feature type="region of interest" description="Disordered" evidence="8">
    <location>
        <begin position="709"/>
        <end position="754"/>
    </location>
</feature>
<dbReference type="PROSITE" id="PS51635">
    <property type="entry name" value="PNPLA"/>
    <property type="match status" value="1"/>
</dbReference>
<organism evidence="10 11">
    <name type="scientific">Humicola insolens</name>
    <name type="common">Soft-rot fungus</name>
    <dbReference type="NCBI Taxonomy" id="85995"/>
    <lineage>
        <taxon>Eukaryota</taxon>
        <taxon>Fungi</taxon>
        <taxon>Dikarya</taxon>
        <taxon>Ascomycota</taxon>
        <taxon>Pezizomycotina</taxon>
        <taxon>Sordariomycetes</taxon>
        <taxon>Sordariomycetidae</taxon>
        <taxon>Sordariales</taxon>
        <taxon>Chaetomiaceae</taxon>
        <taxon>Mycothermus</taxon>
    </lineage>
</organism>
<feature type="region of interest" description="Disordered" evidence="8">
    <location>
        <begin position="96"/>
        <end position="128"/>
    </location>
</feature>
<comment type="function">
    <text evidence="1">Probable lipid hydrolase.</text>
</comment>
<keyword evidence="5 6" id="KW-0443">Lipid metabolism</keyword>
<keyword evidence="4 6" id="KW-0442">Lipid degradation</keyword>
<feature type="compositionally biased region" description="Polar residues" evidence="8">
    <location>
        <begin position="17"/>
        <end position="29"/>
    </location>
</feature>
<feature type="compositionally biased region" description="Acidic residues" evidence="8">
    <location>
        <begin position="805"/>
        <end position="826"/>
    </location>
</feature>
<accession>A0ABR3VFA9</accession>
<keyword evidence="7" id="KW-1133">Transmembrane helix</keyword>
<gene>
    <name evidence="10" type="ORF">VTJ49DRAFT_796</name>
</gene>
<evidence type="ECO:0000256" key="3">
    <source>
        <dbReference type="ARBA" id="ARBA00022801"/>
    </source>
</evidence>
<dbReference type="PANTHER" id="PTHR14226">
    <property type="entry name" value="NEUROPATHY TARGET ESTERASE/SWISS CHEESE D.MELANOGASTER"/>
    <property type="match status" value="1"/>
</dbReference>
<keyword evidence="3 6" id="KW-0378">Hydrolase</keyword>
<evidence type="ECO:0000256" key="6">
    <source>
        <dbReference type="PROSITE-ProRule" id="PRU01161"/>
    </source>
</evidence>
<comment type="caution">
    <text evidence="6">Lacks conserved residue(s) required for the propagation of feature annotation.</text>
</comment>
<feature type="domain" description="PNPLA" evidence="9">
    <location>
        <begin position="376"/>
        <end position="567"/>
    </location>
</feature>
<feature type="compositionally biased region" description="Basic and acidic residues" evidence="8">
    <location>
        <begin position="782"/>
        <end position="791"/>
    </location>
</feature>
<reference evidence="10 11" key="1">
    <citation type="journal article" date="2024" name="Commun. Biol.">
        <title>Comparative genomic analysis of thermophilic fungi reveals convergent evolutionary adaptations and gene losses.</title>
        <authorList>
            <person name="Steindorff A.S."/>
            <person name="Aguilar-Pontes M.V."/>
            <person name="Robinson A.J."/>
            <person name="Andreopoulos B."/>
            <person name="LaButti K."/>
            <person name="Kuo A."/>
            <person name="Mondo S."/>
            <person name="Riley R."/>
            <person name="Otillar R."/>
            <person name="Haridas S."/>
            <person name="Lipzen A."/>
            <person name="Grimwood J."/>
            <person name="Schmutz J."/>
            <person name="Clum A."/>
            <person name="Reid I.D."/>
            <person name="Moisan M.C."/>
            <person name="Butler G."/>
            <person name="Nguyen T.T.M."/>
            <person name="Dewar K."/>
            <person name="Conant G."/>
            <person name="Drula E."/>
            <person name="Henrissat B."/>
            <person name="Hansel C."/>
            <person name="Singer S."/>
            <person name="Hutchinson M.I."/>
            <person name="de Vries R.P."/>
            <person name="Natvig D.O."/>
            <person name="Powell A.J."/>
            <person name="Tsang A."/>
            <person name="Grigoriev I.V."/>
        </authorList>
    </citation>
    <scope>NUCLEOTIDE SEQUENCE [LARGE SCALE GENOMIC DNA]</scope>
    <source>
        <strain evidence="10 11">CBS 620.91</strain>
    </source>
</reference>
<feature type="region of interest" description="Disordered" evidence="8">
    <location>
        <begin position="150"/>
        <end position="171"/>
    </location>
</feature>
<evidence type="ECO:0000256" key="4">
    <source>
        <dbReference type="ARBA" id="ARBA00022963"/>
    </source>
</evidence>
<name>A0ABR3VFA9_HUMIN</name>
<dbReference type="EC" id="3.1.1.-" evidence="7"/>
<evidence type="ECO:0000256" key="8">
    <source>
        <dbReference type="SAM" id="MobiDB-lite"/>
    </source>
</evidence>
<keyword evidence="7" id="KW-0812">Transmembrane</keyword>
<dbReference type="InterPro" id="IPR002641">
    <property type="entry name" value="PNPLA_dom"/>
</dbReference>
<dbReference type="CDD" id="cd07232">
    <property type="entry name" value="Pat_PLPL"/>
    <property type="match status" value="1"/>
</dbReference>
<dbReference type="Pfam" id="PF11815">
    <property type="entry name" value="DUF3336"/>
    <property type="match status" value="1"/>
</dbReference>
<evidence type="ECO:0000256" key="1">
    <source>
        <dbReference type="ARBA" id="ARBA00002682"/>
    </source>
</evidence>
<dbReference type="Gene3D" id="3.40.1090.10">
    <property type="entry name" value="Cytosolic phospholipase A2 catalytic domain"/>
    <property type="match status" value="2"/>
</dbReference>
<evidence type="ECO:0000259" key="9">
    <source>
        <dbReference type="PROSITE" id="PS51635"/>
    </source>
</evidence>
<feature type="transmembrane region" description="Helical" evidence="7">
    <location>
        <begin position="188"/>
        <end position="209"/>
    </location>
</feature>
<keyword evidence="11" id="KW-1185">Reference proteome</keyword>
<evidence type="ECO:0000256" key="2">
    <source>
        <dbReference type="ARBA" id="ARBA00006104"/>
    </source>
</evidence>
<dbReference type="Pfam" id="PF01734">
    <property type="entry name" value="Patatin"/>
    <property type="match status" value="1"/>
</dbReference>
<proteinExistence type="inferred from homology"/>
<feature type="active site" description="Proton acceptor" evidence="6">
    <location>
        <position position="554"/>
    </location>
</feature>
<dbReference type="PANTHER" id="PTHR14226:SF66">
    <property type="entry name" value="TRIACYLGLYCEROL LIPASE PTL2"/>
    <property type="match status" value="1"/>
</dbReference>
<dbReference type="SUPFAM" id="SSF52151">
    <property type="entry name" value="FabD/lysophospholipase-like"/>
    <property type="match status" value="1"/>
</dbReference>
<dbReference type="InterPro" id="IPR050301">
    <property type="entry name" value="NTE"/>
</dbReference>
<dbReference type="InterPro" id="IPR021771">
    <property type="entry name" value="Triacylglycerol_lipase_N"/>
</dbReference>
<sequence>MAPLFQRLRKLVSPTATTSNGFEVPSQTYGFPPEAFDPTRLPDFESEFIPEEHLEAFTQAIAVQDHLLDEPPSPPSIGRIPNLLSGYSKRHRPSTANIHDEYGKPGDLGAADTTGSGSGTPQTAQSPQPSMLFRAHNDWFPLGETPVGTLSASPFRRRKPKTRKKKTGRTSDETREGFVYHVLRVPGLLWAISCITLYGFLYTLLRIVVNCWERYFSLSSERGRRHRAMRAVNNYKDWVRAAKEMDRFEGNSEWTRDDSFAYYKHKEVKHALAKLQKVRQSAERWKDRGANGEDEGQNAVEELRRLVEWCVKDNFSGVEDPRLYSQTHYGTKNLVENFLDELERCLKFLIETKQLTKSEKRAMFKGICANYGRTALCLSGGATFAYIHFGIVKAFLEEGLLPDIISGTSGGALVAALVATHTDEELKQLLVPALAHRIKACRESWLTCLKRRWTTGALFDVVDWARECSWFTRGSMTFREAYERTGRILNVSCVPNDPHTPTILCNYLTCPDAVIWSAVLASAAVPGILNPVVLMTKTRTGKLEPSPFGHRWKDGSLRSDIPIKELNMLFNVRFTIVSQVNPHINLFFYASRGSVGQPVTHRKGRGWRGGWLGSASEKYLRLSMDKWVRWLRQVELLPRWMDQDWSMLMLQSGKGTINIWPTRTNPWDFPKILTDPDPARLARLIHEGQISAYPKIKFARNRGRIESLVSHGRKESRKADDFSNGTSTVGSGETRIEDDTGTLPPLATPSGLLSTGVLEDRKGWDVGVRRGSIEEILSESEMRDQIKERKERKSSRLSRALPDYVVEDEEEEEEQEGIDQEDEDQDDHASNGSTTADGTVSEGEGY</sequence>
<comment type="caution">
    <text evidence="10">The sequence shown here is derived from an EMBL/GenBank/DDBJ whole genome shotgun (WGS) entry which is preliminary data.</text>
</comment>
<feature type="short sequence motif" description="GXSXG" evidence="6">
    <location>
        <begin position="407"/>
        <end position="411"/>
    </location>
</feature>
<comment type="function">
    <text evidence="7">Lipid hydrolase.</text>
</comment>
<dbReference type="InterPro" id="IPR016035">
    <property type="entry name" value="Acyl_Trfase/lysoPLipase"/>
</dbReference>
<feature type="region of interest" description="Disordered" evidence="8">
    <location>
        <begin position="17"/>
        <end position="37"/>
    </location>
</feature>
<protein>
    <recommendedName>
        <fullName evidence="7">Patatin-like phospholipase domain-containing protein</fullName>
        <ecNumber evidence="7">3.1.1.-</ecNumber>
    </recommendedName>
</protein>
<feature type="active site" description="Nucleophile" evidence="6">
    <location>
        <position position="409"/>
    </location>
</feature>
<evidence type="ECO:0000256" key="5">
    <source>
        <dbReference type="ARBA" id="ARBA00023098"/>
    </source>
</evidence>
<comment type="subcellular location">
    <subcellularLocation>
        <location evidence="7">Membrane</location>
        <topology evidence="7">Single-pass membrane protein</topology>
    </subcellularLocation>
</comment>
<dbReference type="EMBL" id="JAZGSY010000127">
    <property type="protein sequence ID" value="KAL1840101.1"/>
    <property type="molecule type" value="Genomic_DNA"/>
</dbReference>
<comment type="similarity">
    <text evidence="2 7">Belongs to the PLPL family.</text>
</comment>
<evidence type="ECO:0000256" key="7">
    <source>
        <dbReference type="RuleBase" id="RU362055"/>
    </source>
</evidence>
<feature type="region of interest" description="Disordered" evidence="8">
    <location>
        <begin position="782"/>
        <end position="846"/>
    </location>
</feature>
<feature type="compositionally biased region" description="Basic residues" evidence="8">
    <location>
        <begin position="155"/>
        <end position="168"/>
    </location>
</feature>